<dbReference type="Gene3D" id="3.40.50.1000">
    <property type="entry name" value="HAD superfamily/HAD-like"/>
    <property type="match status" value="1"/>
</dbReference>
<dbReference type="PANTHER" id="PTHR12725">
    <property type="entry name" value="HALOACID DEHALOGENASE-LIKE HYDROLASE"/>
    <property type="match status" value="1"/>
</dbReference>
<gene>
    <name evidence="1" type="ORF">SNAT2548_LOCUS19914</name>
</gene>
<accession>A0A812QEB1</accession>
<protein>
    <submittedName>
        <fullName evidence="1">Uncharacterized protein</fullName>
    </submittedName>
</protein>
<dbReference type="NCBIfam" id="TIGR01509">
    <property type="entry name" value="HAD-SF-IA-v3"/>
    <property type="match status" value="1"/>
</dbReference>
<sequence length="164" mass="18301">MLCLLDSDGAERYLREVHDIDYSDIHEDPVLDAVLARLRRDWSVWVFTASTAEHAERCLQRLGLRSLRLSGIVDTRDCRLETKHSPCSFEVALAAAGAAGGRPERCLLCDDSVKNVRAAKRAGWQTVLVGFHSRETGEKVVCEEADFHIGSLHCLPDVLPELFV</sequence>
<dbReference type="SUPFAM" id="SSF56784">
    <property type="entry name" value="HAD-like"/>
    <property type="match status" value="1"/>
</dbReference>
<dbReference type="Pfam" id="PF00702">
    <property type="entry name" value="Hydrolase"/>
    <property type="match status" value="1"/>
</dbReference>
<dbReference type="OrthoDB" id="433379at2759"/>
<dbReference type="InterPro" id="IPR036412">
    <property type="entry name" value="HAD-like_sf"/>
</dbReference>
<dbReference type="AlphaFoldDB" id="A0A812QEB1"/>
<name>A0A812QEB1_9DINO</name>
<dbReference type="InterPro" id="IPR006439">
    <property type="entry name" value="HAD-SF_hydro_IA"/>
</dbReference>
<reference evidence="1" key="1">
    <citation type="submission" date="2021-02" db="EMBL/GenBank/DDBJ databases">
        <authorList>
            <person name="Dougan E. K."/>
            <person name="Rhodes N."/>
            <person name="Thang M."/>
            <person name="Chan C."/>
        </authorList>
    </citation>
    <scope>NUCLEOTIDE SEQUENCE</scope>
</reference>
<dbReference type="EMBL" id="CAJNDS010002192">
    <property type="protein sequence ID" value="CAE7366647.1"/>
    <property type="molecule type" value="Genomic_DNA"/>
</dbReference>
<evidence type="ECO:0000313" key="2">
    <source>
        <dbReference type="Proteomes" id="UP000604046"/>
    </source>
</evidence>
<keyword evidence="2" id="KW-1185">Reference proteome</keyword>
<dbReference type="PANTHER" id="PTHR12725:SF117">
    <property type="entry name" value="HALOACID DEHALOGENASE-LIKE HYDROLASE"/>
    <property type="match status" value="1"/>
</dbReference>
<dbReference type="Proteomes" id="UP000604046">
    <property type="component" value="Unassembled WGS sequence"/>
</dbReference>
<organism evidence="1 2">
    <name type="scientific">Symbiodinium natans</name>
    <dbReference type="NCBI Taxonomy" id="878477"/>
    <lineage>
        <taxon>Eukaryota</taxon>
        <taxon>Sar</taxon>
        <taxon>Alveolata</taxon>
        <taxon>Dinophyceae</taxon>
        <taxon>Suessiales</taxon>
        <taxon>Symbiodiniaceae</taxon>
        <taxon>Symbiodinium</taxon>
    </lineage>
</organism>
<evidence type="ECO:0000313" key="1">
    <source>
        <dbReference type="EMBL" id="CAE7366647.1"/>
    </source>
</evidence>
<proteinExistence type="predicted"/>
<comment type="caution">
    <text evidence="1">The sequence shown here is derived from an EMBL/GenBank/DDBJ whole genome shotgun (WGS) entry which is preliminary data.</text>
</comment>
<dbReference type="InterPro" id="IPR023214">
    <property type="entry name" value="HAD_sf"/>
</dbReference>